<dbReference type="GO" id="GO:0005524">
    <property type="term" value="F:ATP binding"/>
    <property type="evidence" value="ECO:0007669"/>
    <property type="project" value="UniProtKB-KW"/>
</dbReference>
<evidence type="ECO:0000256" key="1">
    <source>
        <dbReference type="ARBA" id="ARBA00022741"/>
    </source>
</evidence>
<accession>A0AAV1E998</accession>
<dbReference type="Proteomes" id="UP001161247">
    <property type="component" value="Chromosome 8"/>
</dbReference>
<sequence length="270" mass="30804">MSSDGLDESGVMVIQREDLVEFTDYLSSENVICKAQFCKLYRGKIPQGWNGLEGGDVTVKAWEKEAAESRSPGFARYYDELVDNFDFEIAFLKSRKATSCSSNLPRLIAYARCDDHEFLGVVYMIFSHGIHCATSGVFAQFFSTGWNGEYADVFAFGVILCELLYKRKVDQTPPPNGDLFLYMEVLKAFPMEKSKVKSLFGKKREFSFVDRSFEKDPYFNALDGPKISKLARLCLDLDLETCPNMQKVVKCLEKLHIGRDNVKMFTAFRY</sequence>
<evidence type="ECO:0000313" key="3">
    <source>
        <dbReference type="EMBL" id="CAI9116268.1"/>
    </source>
</evidence>
<keyword evidence="2" id="KW-0067">ATP-binding</keyword>
<dbReference type="SUPFAM" id="SSF56112">
    <property type="entry name" value="Protein kinase-like (PK-like)"/>
    <property type="match status" value="1"/>
</dbReference>
<proteinExistence type="predicted"/>
<keyword evidence="1" id="KW-0547">Nucleotide-binding</keyword>
<gene>
    <name evidence="3" type="ORF">OLC1_LOCUS22614</name>
</gene>
<dbReference type="GO" id="GO:0005576">
    <property type="term" value="C:extracellular region"/>
    <property type="evidence" value="ECO:0007669"/>
    <property type="project" value="InterPro"/>
</dbReference>
<dbReference type="Gene3D" id="1.10.510.10">
    <property type="entry name" value="Transferase(Phosphotransferase) domain 1"/>
    <property type="match status" value="1"/>
</dbReference>
<evidence type="ECO:0000313" key="4">
    <source>
        <dbReference type="Proteomes" id="UP001161247"/>
    </source>
</evidence>
<dbReference type="PANTHER" id="PTHR27001:SF118">
    <property type="entry name" value="OS01G0253100 PROTEIN"/>
    <property type="match status" value="1"/>
</dbReference>
<dbReference type="GO" id="GO:0005179">
    <property type="term" value="F:hormone activity"/>
    <property type="evidence" value="ECO:0007669"/>
    <property type="project" value="InterPro"/>
</dbReference>
<reference evidence="3" key="1">
    <citation type="submission" date="2023-03" db="EMBL/GenBank/DDBJ databases">
        <authorList>
            <person name="Julca I."/>
        </authorList>
    </citation>
    <scope>NUCLEOTIDE SEQUENCE</scope>
</reference>
<dbReference type="GO" id="GO:0005886">
    <property type="term" value="C:plasma membrane"/>
    <property type="evidence" value="ECO:0007669"/>
    <property type="project" value="TreeGrafter"/>
</dbReference>
<name>A0AAV1E998_OLDCO</name>
<dbReference type="PANTHER" id="PTHR27001">
    <property type="entry name" value="OS01G0253100 PROTEIN"/>
    <property type="match status" value="1"/>
</dbReference>
<organism evidence="3 4">
    <name type="scientific">Oldenlandia corymbosa var. corymbosa</name>
    <dbReference type="NCBI Taxonomy" id="529605"/>
    <lineage>
        <taxon>Eukaryota</taxon>
        <taxon>Viridiplantae</taxon>
        <taxon>Streptophyta</taxon>
        <taxon>Embryophyta</taxon>
        <taxon>Tracheophyta</taxon>
        <taxon>Spermatophyta</taxon>
        <taxon>Magnoliopsida</taxon>
        <taxon>eudicotyledons</taxon>
        <taxon>Gunneridae</taxon>
        <taxon>Pentapetalae</taxon>
        <taxon>asterids</taxon>
        <taxon>lamiids</taxon>
        <taxon>Gentianales</taxon>
        <taxon>Rubiaceae</taxon>
        <taxon>Rubioideae</taxon>
        <taxon>Spermacoceae</taxon>
        <taxon>Hedyotis-Oldenlandia complex</taxon>
        <taxon>Oldenlandia</taxon>
    </lineage>
</organism>
<dbReference type="PROSITE" id="PS00338">
    <property type="entry name" value="SOMATOTROPIN_2"/>
    <property type="match status" value="1"/>
</dbReference>
<evidence type="ECO:0000256" key="2">
    <source>
        <dbReference type="ARBA" id="ARBA00022840"/>
    </source>
</evidence>
<dbReference type="EMBL" id="OX459125">
    <property type="protein sequence ID" value="CAI9116268.1"/>
    <property type="molecule type" value="Genomic_DNA"/>
</dbReference>
<dbReference type="InterPro" id="IPR011009">
    <property type="entry name" value="Kinase-like_dom_sf"/>
</dbReference>
<dbReference type="InterPro" id="IPR018116">
    <property type="entry name" value="Somatotropin_CS"/>
</dbReference>
<dbReference type="AlphaFoldDB" id="A0AAV1E998"/>
<protein>
    <submittedName>
        <fullName evidence="3">OLC1v1017366C1</fullName>
    </submittedName>
</protein>
<keyword evidence="4" id="KW-1185">Reference proteome</keyword>